<dbReference type="InterPro" id="IPR025302">
    <property type="entry name" value="DrrA1/2-like_C"/>
</dbReference>
<dbReference type="InterPro" id="IPR050763">
    <property type="entry name" value="ABC_transporter_ATP-binding"/>
</dbReference>
<dbReference type="Gene3D" id="3.40.50.300">
    <property type="entry name" value="P-loop containing nucleotide triphosphate hydrolases"/>
    <property type="match status" value="1"/>
</dbReference>
<dbReference type="SUPFAM" id="SSF52540">
    <property type="entry name" value="P-loop containing nucleoside triphosphate hydrolases"/>
    <property type="match status" value="1"/>
</dbReference>
<evidence type="ECO:0000256" key="4">
    <source>
        <dbReference type="ARBA" id="ARBA00022741"/>
    </source>
</evidence>
<keyword evidence="3" id="KW-1003">Cell membrane</keyword>
<comment type="caution">
    <text evidence="11">The sequence shown here is derived from an EMBL/GenBank/DDBJ whole genome shotgun (WGS) entry which is preliminary data.</text>
</comment>
<name>A0ABP4WYI5_9MICO</name>
<dbReference type="PANTHER" id="PTHR42711:SF19">
    <property type="entry name" value="DOXORUBICIN RESISTANCE ATP-BINDING PROTEIN DRRA"/>
    <property type="match status" value="1"/>
</dbReference>
<evidence type="ECO:0000256" key="7">
    <source>
        <dbReference type="ARBA" id="ARBA00023136"/>
    </source>
</evidence>
<keyword evidence="6" id="KW-1278">Translocase</keyword>
<evidence type="ECO:0000256" key="9">
    <source>
        <dbReference type="ARBA" id="ARBA00049985"/>
    </source>
</evidence>
<dbReference type="PROSITE" id="PS50893">
    <property type="entry name" value="ABC_TRANSPORTER_2"/>
    <property type="match status" value="1"/>
</dbReference>
<feature type="domain" description="ABC transporter" evidence="10">
    <location>
        <begin position="10"/>
        <end position="240"/>
    </location>
</feature>
<evidence type="ECO:0000313" key="12">
    <source>
        <dbReference type="Proteomes" id="UP001500506"/>
    </source>
</evidence>
<keyword evidence="7" id="KW-0472">Membrane</keyword>
<dbReference type="NCBIfam" id="TIGR01188">
    <property type="entry name" value="drrA"/>
    <property type="match status" value="1"/>
</dbReference>
<keyword evidence="8" id="KW-0046">Antibiotic resistance</keyword>
<evidence type="ECO:0000256" key="6">
    <source>
        <dbReference type="ARBA" id="ARBA00022967"/>
    </source>
</evidence>
<keyword evidence="2" id="KW-0813">Transport</keyword>
<dbReference type="InterPro" id="IPR003439">
    <property type="entry name" value="ABC_transporter-like_ATP-bd"/>
</dbReference>
<dbReference type="InterPro" id="IPR003593">
    <property type="entry name" value="AAA+_ATPase"/>
</dbReference>
<dbReference type="Pfam" id="PF00005">
    <property type="entry name" value="ABC_tran"/>
    <property type="match status" value="1"/>
</dbReference>
<evidence type="ECO:0000256" key="2">
    <source>
        <dbReference type="ARBA" id="ARBA00022448"/>
    </source>
</evidence>
<dbReference type="GO" id="GO:0005524">
    <property type="term" value="F:ATP binding"/>
    <property type="evidence" value="ECO:0007669"/>
    <property type="project" value="UniProtKB-KW"/>
</dbReference>
<organism evidence="11 12">
    <name type="scientific">Agromyces humatus</name>
    <dbReference type="NCBI Taxonomy" id="279573"/>
    <lineage>
        <taxon>Bacteria</taxon>
        <taxon>Bacillati</taxon>
        <taxon>Actinomycetota</taxon>
        <taxon>Actinomycetes</taxon>
        <taxon>Micrococcales</taxon>
        <taxon>Microbacteriaceae</taxon>
        <taxon>Agromyces</taxon>
    </lineage>
</organism>
<gene>
    <name evidence="11" type="ORF">GCM10009747_23530</name>
</gene>
<protein>
    <submittedName>
        <fullName evidence="11">Daunorubicin resistance protein DrrA family ABC transporter ATP-binding protein</fullName>
    </submittedName>
</protein>
<dbReference type="Pfam" id="PF13732">
    <property type="entry name" value="DrrA1-3_C"/>
    <property type="match status" value="1"/>
</dbReference>
<accession>A0ABP4WYI5</accession>
<dbReference type="PANTHER" id="PTHR42711">
    <property type="entry name" value="ABC TRANSPORTER ATP-BINDING PROTEIN"/>
    <property type="match status" value="1"/>
</dbReference>
<evidence type="ECO:0000256" key="5">
    <source>
        <dbReference type="ARBA" id="ARBA00022840"/>
    </source>
</evidence>
<evidence type="ECO:0000313" key="11">
    <source>
        <dbReference type="EMBL" id="GAA1763305.1"/>
    </source>
</evidence>
<dbReference type="InterPro" id="IPR017871">
    <property type="entry name" value="ABC_transporter-like_CS"/>
</dbReference>
<reference evidence="12" key="1">
    <citation type="journal article" date="2019" name="Int. J. Syst. Evol. Microbiol.">
        <title>The Global Catalogue of Microorganisms (GCM) 10K type strain sequencing project: providing services to taxonomists for standard genome sequencing and annotation.</title>
        <authorList>
            <consortium name="The Broad Institute Genomics Platform"/>
            <consortium name="The Broad Institute Genome Sequencing Center for Infectious Disease"/>
            <person name="Wu L."/>
            <person name="Ma J."/>
        </authorList>
    </citation>
    <scope>NUCLEOTIDE SEQUENCE [LARGE SCALE GENOMIC DNA]</scope>
    <source>
        <strain evidence="12">JCM 14319</strain>
    </source>
</reference>
<comment type="subcellular location">
    <subcellularLocation>
        <location evidence="1">Cell membrane</location>
        <topology evidence="1">Peripheral membrane protein</topology>
        <orientation evidence="1">Cytoplasmic side</orientation>
    </subcellularLocation>
</comment>
<proteinExistence type="inferred from homology"/>
<dbReference type="SMART" id="SM00382">
    <property type="entry name" value="AAA"/>
    <property type="match status" value="1"/>
</dbReference>
<evidence type="ECO:0000259" key="10">
    <source>
        <dbReference type="PROSITE" id="PS50893"/>
    </source>
</evidence>
<keyword evidence="4" id="KW-0547">Nucleotide-binding</keyword>
<sequence length="343" mass="36696">MSIRSNDQAVEADGLVKSFGDVRAVDGIDLRVATGSVYGVLGPNGAGKTTMISMLATLAPPDEGTARVFGHDVRREPQVVRQLIGLTGQYASLDEALSGAENLVLFCRLQGLRPAAARRKAAELLEEFGLTDAARKPVTQYSGGMRRRLDLAASLIAQPPLIFLDEPTTGLDPRTRAQMWATIRRLVATGSTVLLTTQYLDEADQLADRIAVIDHGRVVAEGTTDELKASVGASSLQLHVDEVGDLDDAASVLERVLGVRPTVTHESKRLTAPMQDADRVGELLAALRESRIRLTELSVSKPTLDEVFLTLTGHGVEPGRTDDRELADEADAAASVDLEGSRA</sequence>
<comment type="similarity">
    <text evidence="9">Belongs to the ABC transporter superfamily. Drug exporter-1 (DrugE1) (TC 3.A.1.105) family.</text>
</comment>
<keyword evidence="12" id="KW-1185">Reference proteome</keyword>
<dbReference type="InterPro" id="IPR005894">
    <property type="entry name" value="DrrA"/>
</dbReference>
<dbReference type="Proteomes" id="UP001500506">
    <property type="component" value="Unassembled WGS sequence"/>
</dbReference>
<keyword evidence="5 11" id="KW-0067">ATP-binding</keyword>
<evidence type="ECO:0000256" key="1">
    <source>
        <dbReference type="ARBA" id="ARBA00004413"/>
    </source>
</evidence>
<evidence type="ECO:0000256" key="3">
    <source>
        <dbReference type="ARBA" id="ARBA00022475"/>
    </source>
</evidence>
<dbReference type="InterPro" id="IPR027417">
    <property type="entry name" value="P-loop_NTPase"/>
</dbReference>
<evidence type="ECO:0000256" key="8">
    <source>
        <dbReference type="ARBA" id="ARBA00023251"/>
    </source>
</evidence>
<dbReference type="PROSITE" id="PS00211">
    <property type="entry name" value="ABC_TRANSPORTER_1"/>
    <property type="match status" value="1"/>
</dbReference>
<dbReference type="RefSeq" id="WP_232499938.1">
    <property type="nucleotide sequence ID" value="NZ_BAAANH010000005.1"/>
</dbReference>
<dbReference type="EMBL" id="BAAANH010000005">
    <property type="protein sequence ID" value="GAA1763305.1"/>
    <property type="molecule type" value="Genomic_DNA"/>
</dbReference>